<name>A0A6L2NS81_TANCI</name>
<evidence type="ECO:0000313" key="2">
    <source>
        <dbReference type="EMBL" id="GEU88980.1"/>
    </source>
</evidence>
<sequence length="279" mass="31828">MVMVKIPRYVSWLGSTNIYDEHLGDLDKMEDEVGNSSRQSTPQILPSFKEYTPPVTYPEEVEETLGIPMEIEPFDQMKIEDVGLDTRNHDIPLSSREVPIFDEPEPQLQPLPCSPSLDVSLSDERGPKPPIKPRSLDSFRMKAVDNLIIPTPPSPHVASFHLKDVYCYYHPSFGKHLEEKHAVQGEENSIFFLSTLKYNLLIVINVNEVWVVNLKDKKTTALEHFAARFKENAACKHKFRRTRFRKLSPSGASFLESTIAINEIKSAVWECDRSKESGD</sequence>
<dbReference type="EMBL" id="BKCJ010009863">
    <property type="protein sequence ID" value="GEU88980.1"/>
    <property type="molecule type" value="Genomic_DNA"/>
</dbReference>
<comment type="caution">
    <text evidence="2">The sequence shown here is derived from an EMBL/GenBank/DDBJ whole genome shotgun (WGS) entry which is preliminary data.</text>
</comment>
<dbReference type="AlphaFoldDB" id="A0A6L2NS81"/>
<reference evidence="2" key="1">
    <citation type="journal article" date="2019" name="Sci. Rep.">
        <title>Draft genome of Tanacetum cinerariifolium, the natural source of mosquito coil.</title>
        <authorList>
            <person name="Yamashiro T."/>
            <person name="Shiraishi A."/>
            <person name="Satake H."/>
            <person name="Nakayama K."/>
        </authorList>
    </citation>
    <scope>NUCLEOTIDE SEQUENCE</scope>
</reference>
<organism evidence="2">
    <name type="scientific">Tanacetum cinerariifolium</name>
    <name type="common">Dalmatian daisy</name>
    <name type="synonym">Chrysanthemum cinerariifolium</name>
    <dbReference type="NCBI Taxonomy" id="118510"/>
    <lineage>
        <taxon>Eukaryota</taxon>
        <taxon>Viridiplantae</taxon>
        <taxon>Streptophyta</taxon>
        <taxon>Embryophyta</taxon>
        <taxon>Tracheophyta</taxon>
        <taxon>Spermatophyta</taxon>
        <taxon>Magnoliopsida</taxon>
        <taxon>eudicotyledons</taxon>
        <taxon>Gunneridae</taxon>
        <taxon>Pentapetalae</taxon>
        <taxon>asterids</taxon>
        <taxon>campanulids</taxon>
        <taxon>Asterales</taxon>
        <taxon>Asteraceae</taxon>
        <taxon>Asteroideae</taxon>
        <taxon>Anthemideae</taxon>
        <taxon>Anthemidinae</taxon>
        <taxon>Tanacetum</taxon>
    </lineage>
</organism>
<evidence type="ECO:0000256" key="1">
    <source>
        <dbReference type="SAM" id="MobiDB-lite"/>
    </source>
</evidence>
<proteinExistence type="predicted"/>
<accession>A0A6L2NS81</accession>
<protein>
    <submittedName>
        <fullName evidence="2">Uncharacterized protein</fullName>
    </submittedName>
</protein>
<gene>
    <name evidence="2" type="ORF">Tci_060958</name>
</gene>
<feature type="region of interest" description="Disordered" evidence="1">
    <location>
        <begin position="103"/>
        <end position="134"/>
    </location>
</feature>